<evidence type="ECO:0000256" key="4">
    <source>
        <dbReference type="ARBA" id="ARBA00023242"/>
    </source>
</evidence>
<dbReference type="InterPro" id="IPR036224">
    <property type="entry name" value="GINS_bundle-like_dom_sf"/>
</dbReference>
<dbReference type="InParanoid" id="Q7RK55"/>
<dbReference type="GO" id="GO:0000811">
    <property type="term" value="C:GINS complex"/>
    <property type="evidence" value="ECO:0007669"/>
    <property type="project" value="TreeGrafter"/>
</dbReference>
<evidence type="ECO:0000256" key="3">
    <source>
        <dbReference type="ARBA" id="ARBA00022705"/>
    </source>
</evidence>
<dbReference type="EMBL" id="AABL01000864">
    <property type="protein sequence ID" value="EAA22576.1"/>
    <property type="molecule type" value="Genomic_DNA"/>
</dbReference>
<dbReference type="AlphaFoldDB" id="Q7RK55"/>
<dbReference type="Pfam" id="PF05916">
    <property type="entry name" value="Sld5"/>
    <property type="match status" value="1"/>
</dbReference>
<evidence type="ECO:0000256" key="2">
    <source>
        <dbReference type="ARBA" id="ARBA00010565"/>
    </source>
</evidence>
<reference evidence="8 9" key="1">
    <citation type="journal article" date="2002" name="Nature">
        <title>Genome sequence and comparative analysis of the model rodent malaria parasite Plasmodium yoelii yoelii.</title>
        <authorList>
            <person name="Carlton J.M."/>
            <person name="Angiuoli S.V."/>
            <person name="Suh B.B."/>
            <person name="Kooij T.W."/>
            <person name="Pertea M."/>
            <person name="Silva J.C."/>
            <person name="Ermolaeva M.D."/>
            <person name="Allen J.E."/>
            <person name="Selengut J.D."/>
            <person name="Koo H.L."/>
            <person name="Peterson J.D."/>
            <person name="Pop M."/>
            <person name="Kosack D.S."/>
            <person name="Shumway M.F."/>
            <person name="Bidwell S.L."/>
            <person name="Shallom S.J."/>
            <person name="van Aken S.E."/>
            <person name="Riedmuller S.B."/>
            <person name="Feldblyum T.V."/>
            <person name="Cho J.K."/>
            <person name="Quackenbush J."/>
            <person name="Sedegah M."/>
            <person name="Shoaibi A."/>
            <person name="Cummings L.M."/>
            <person name="Florens L."/>
            <person name="Yates J.R."/>
            <person name="Raine J.D."/>
            <person name="Sinden R.E."/>
            <person name="Harris M.A."/>
            <person name="Cunningham D.A."/>
            <person name="Preiser P.R."/>
            <person name="Bergman L.W."/>
            <person name="Vaidya A.B."/>
            <person name="van Lin L.H."/>
            <person name="Janse C.J."/>
            <person name="Waters A.P."/>
            <person name="Smith H.O."/>
            <person name="White O.R."/>
            <person name="Salzberg S.L."/>
            <person name="Venter J.C."/>
            <person name="Fraser C.M."/>
            <person name="Hoffman S.L."/>
            <person name="Gardner M.J."/>
            <person name="Carucci D.J."/>
        </authorList>
    </citation>
    <scope>NUCLEOTIDE SEQUENCE [LARGE SCALE GENOMIC DNA]</scope>
    <source>
        <strain evidence="8 9">17XNL</strain>
    </source>
</reference>
<dbReference type="STRING" id="73239.Q7RK55"/>
<gene>
    <name evidence="8" type="ORF">PY03048</name>
</gene>
<keyword evidence="4" id="KW-0539">Nucleus</keyword>
<feature type="coiled-coil region" evidence="5">
    <location>
        <begin position="128"/>
        <end position="155"/>
    </location>
</feature>
<name>Q7RK55_PLAYO</name>
<keyword evidence="5" id="KW-0175">Coiled coil</keyword>
<evidence type="ECO:0000313" key="9">
    <source>
        <dbReference type="Proteomes" id="UP000008553"/>
    </source>
</evidence>
<dbReference type="Proteomes" id="UP000008553">
    <property type="component" value="Unassembled WGS sequence"/>
</dbReference>
<comment type="subcellular location">
    <subcellularLocation>
        <location evidence="1">Nucleus</location>
    </subcellularLocation>
</comment>
<evidence type="ECO:0000313" key="8">
    <source>
        <dbReference type="EMBL" id="EAA22576.1"/>
    </source>
</evidence>
<proteinExistence type="inferred from homology"/>
<evidence type="ECO:0000256" key="5">
    <source>
        <dbReference type="SAM" id="Coils"/>
    </source>
</evidence>
<accession>Q7RK55</accession>
<sequence>MDDVFTIFTKRNKTKKRASTGNGRENTNEKKSLFNLDRKNPRRAHNAEDGLNYNGIDSYNKQDKSGNNSTTNNNNENYIVADFPSLPYKNTEACISFYYIEYLRNQMLYGNRNLKIDENTKIIAEELLDKIETIIYELENNLDNLEDNYKTEIRTIIFKAIYDRYYKIYTTLIAFSDSIPQPNNLYEYILNNGVYIRSKRNNDYNCRENIHNIYLYLDNIEIGNNDLSYNLENIYIESIDISRPTIINKTLINTDIEIEYLPLKFNCSYSCQNLQYAKLFLNNAINMSLYEKALGELIVAKALVDIPSVSMEFVEVHTRICIRTHSYVHAHSYGFDVKEMKAGERQWIPIYLGIALSAFTYVDVEFPFWFYIKNFINIKEEEYKNPDELFELPSPYFFEICYMFIDQKVFSKSTPIETVGKKSFFRYMEKVAGYVEDIKHCRREKIIRKLEEQNVHTNHIYIKNLQLSETYIINLSLYSFWKYDKNLNENDNSIDFTSYLLEPFIKELKTEENDDDNILQDL</sequence>
<dbReference type="PANTHER" id="PTHR12772:SF0">
    <property type="entry name" value="DNA REPLICATION COMPLEX GINS PROTEIN PSF2"/>
    <property type="match status" value="1"/>
</dbReference>
<feature type="domain" description="GINS subunit" evidence="7">
    <location>
        <begin position="369"/>
        <end position="487"/>
    </location>
</feature>
<feature type="region of interest" description="Disordered" evidence="6">
    <location>
        <begin position="12"/>
        <end position="76"/>
    </location>
</feature>
<comment type="similarity">
    <text evidence="2">Belongs to the GINS2/PSF2 family.</text>
</comment>
<organism evidence="8 9">
    <name type="scientific">Plasmodium yoelii yoelii</name>
    <dbReference type="NCBI Taxonomy" id="73239"/>
    <lineage>
        <taxon>Eukaryota</taxon>
        <taxon>Sar</taxon>
        <taxon>Alveolata</taxon>
        <taxon>Apicomplexa</taxon>
        <taxon>Aconoidasida</taxon>
        <taxon>Haemosporida</taxon>
        <taxon>Plasmodiidae</taxon>
        <taxon>Plasmodium</taxon>
        <taxon>Plasmodium (Vinckeia)</taxon>
    </lineage>
</organism>
<comment type="caution">
    <text evidence="8">The sequence shown here is derived from an EMBL/GenBank/DDBJ whole genome shotgun (WGS) entry which is preliminary data.</text>
</comment>
<evidence type="ECO:0000256" key="6">
    <source>
        <dbReference type="SAM" id="MobiDB-lite"/>
    </source>
</evidence>
<dbReference type="SUPFAM" id="SSF158573">
    <property type="entry name" value="GINS helical bundle-like"/>
    <property type="match status" value="1"/>
</dbReference>
<keyword evidence="3" id="KW-0235">DNA replication</keyword>
<dbReference type="PANTHER" id="PTHR12772">
    <property type="entry name" value="DNA REPLICATION COMPLEX GINS PROTEIN PSF2"/>
    <property type="match status" value="1"/>
</dbReference>
<keyword evidence="9" id="KW-1185">Reference proteome</keyword>
<dbReference type="FunCoup" id="Q7RK55">
    <property type="interactions" value="2"/>
</dbReference>
<feature type="compositionally biased region" description="Low complexity" evidence="6">
    <location>
        <begin position="67"/>
        <end position="76"/>
    </location>
</feature>
<dbReference type="GO" id="GO:0006260">
    <property type="term" value="P:DNA replication"/>
    <property type="evidence" value="ECO:0007669"/>
    <property type="project" value="UniProtKB-KW"/>
</dbReference>
<dbReference type="GO" id="GO:0000727">
    <property type="term" value="P:double-strand break repair via break-induced replication"/>
    <property type="evidence" value="ECO:0007669"/>
    <property type="project" value="TreeGrafter"/>
</dbReference>
<protein>
    <recommendedName>
        <fullName evidence="7">GINS subunit domain-containing protein</fullName>
    </recommendedName>
</protein>
<evidence type="ECO:0000259" key="7">
    <source>
        <dbReference type="Pfam" id="PF05916"/>
    </source>
</evidence>
<dbReference type="InterPro" id="IPR021151">
    <property type="entry name" value="GINS_A"/>
</dbReference>
<dbReference type="InterPro" id="IPR007257">
    <property type="entry name" value="GINS_Psf2"/>
</dbReference>
<feature type="compositionally biased region" description="Basic and acidic residues" evidence="6">
    <location>
        <begin position="26"/>
        <end position="39"/>
    </location>
</feature>
<dbReference type="CDD" id="cd11712">
    <property type="entry name" value="GINS_A_psf2"/>
    <property type="match status" value="1"/>
</dbReference>
<dbReference type="Gene3D" id="1.20.58.1020">
    <property type="match status" value="1"/>
</dbReference>
<dbReference type="PaxDb" id="73239-Q7RK55"/>
<evidence type="ECO:0000256" key="1">
    <source>
        <dbReference type="ARBA" id="ARBA00004123"/>
    </source>
</evidence>